<evidence type="ECO:0000256" key="1">
    <source>
        <dbReference type="SAM" id="SignalP"/>
    </source>
</evidence>
<dbReference type="OrthoDB" id="4856000at2"/>
<feature type="chain" id="PRO_5020483611" evidence="1">
    <location>
        <begin position="35"/>
        <end position="325"/>
    </location>
</feature>
<dbReference type="PROSITE" id="PS51318">
    <property type="entry name" value="TAT"/>
    <property type="match status" value="1"/>
</dbReference>
<evidence type="ECO:0000313" key="2">
    <source>
        <dbReference type="EMBL" id="TDP94972.1"/>
    </source>
</evidence>
<reference evidence="2 3" key="1">
    <citation type="submission" date="2019-03" db="EMBL/GenBank/DDBJ databases">
        <title>Genomic Encyclopedia of Type Strains, Phase IV (KMG-IV): sequencing the most valuable type-strain genomes for metagenomic binning, comparative biology and taxonomic classification.</title>
        <authorList>
            <person name="Goeker M."/>
        </authorList>
    </citation>
    <scope>NUCLEOTIDE SEQUENCE [LARGE SCALE GENOMIC DNA]</scope>
    <source>
        <strain evidence="2 3">DSM 45361</strain>
    </source>
</reference>
<proteinExistence type="predicted"/>
<dbReference type="Proteomes" id="UP000295444">
    <property type="component" value="Unassembled WGS sequence"/>
</dbReference>
<keyword evidence="3" id="KW-1185">Reference proteome</keyword>
<protein>
    <submittedName>
        <fullName evidence="2">Uncharacterized protein</fullName>
    </submittedName>
</protein>
<gene>
    <name evidence="2" type="ORF">EV186_105204</name>
</gene>
<organism evidence="2 3">
    <name type="scientific">Labedaea rhizosphaerae</name>
    <dbReference type="NCBI Taxonomy" id="598644"/>
    <lineage>
        <taxon>Bacteria</taxon>
        <taxon>Bacillati</taxon>
        <taxon>Actinomycetota</taxon>
        <taxon>Actinomycetes</taxon>
        <taxon>Pseudonocardiales</taxon>
        <taxon>Pseudonocardiaceae</taxon>
        <taxon>Labedaea</taxon>
    </lineage>
</organism>
<dbReference type="EMBL" id="SNXZ01000005">
    <property type="protein sequence ID" value="TDP94972.1"/>
    <property type="molecule type" value="Genomic_DNA"/>
</dbReference>
<keyword evidence="1" id="KW-0732">Signal</keyword>
<comment type="caution">
    <text evidence="2">The sequence shown here is derived from an EMBL/GenBank/DDBJ whole genome shotgun (WGS) entry which is preliminary data.</text>
</comment>
<dbReference type="InterPro" id="IPR006311">
    <property type="entry name" value="TAT_signal"/>
</dbReference>
<name>A0A4R6S5E4_LABRH</name>
<feature type="signal peptide" evidence="1">
    <location>
        <begin position="1"/>
        <end position="34"/>
    </location>
</feature>
<accession>A0A4R6S5E4</accession>
<dbReference type="RefSeq" id="WP_133852375.1">
    <property type="nucleotide sequence ID" value="NZ_SNXZ01000005.1"/>
</dbReference>
<sequence>MRGTGSPRTLLKLAVAGLAALVLPVVITAGTADAATTAYISAPGTYASDPSSTPSGSKHTRALGGTITIPAGQTDYLSSKLNVTGSGEVTEVSHMVYCRRPGQTTNAAQLVTGQNVLTGASVTLLTRGFVTAPADSALSCAVYAQFVNHHADVAGHITVLSSSYLQDVYGAIASVKQTFNGKVLVNSSYSANIVNYTAPAGVTAIQAIGDLNVTVCYGTDNNLCQRSSGARMDGTRSLVGTQLVANQLNADGSVCHTTTNGALAGVYVTTTIHHYKINTWMTSVPVDSTCSSRNFTVYTRVTANSGYNSFLIEANNQSVGAAFVA</sequence>
<evidence type="ECO:0000313" key="3">
    <source>
        <dbReference type="Proteomes" id="UP000295444"/>
    </source>
</evidence>
<dbReference type="AlphaFoldDB" id="A0A4R6S5E4"/>